<dbReference type="Gene3D" id="3.40.470.10">
    <property type="entry name" value="Uracil-DNA glycosylase-like domain"/>
    <property type="match status" value="1"/>
</dbReference>
<evidence type="ECO:0000256" key="1">
    <source>
        <dbReference type="ARBA" id="ARBA00022763"/>
    </source>
</evidence>
<proteinExistence type="predicted"/>
<keyword evidence="1" id="KW-0227">DNA damage</keyword>
<dbReference type="SUPFAM" id="SSF52141">
    <property type="entry name" value="Uracil-DNA glycosylase-like"/>
    <property type="match status" value="1"/>
</dbReference>
<comment type="caution">
    <text evidence="6">The sequence shown here is derived from an EMBL/GenBank/DDBJ whole genome shotgun (WGS) entry which is preliminary data.</text>
</comment>
<dbReference type="RefSeq" id="WP_129522393.1">
    <property type="nucleotide sequence ID" value="NZ_SDPN01000056.1"/>
</dbReference>
<accession>A0A4Q2KRM6</accession>
<dbReference type="PANTHER" id="PTHR12159:SF9">
    <property type="entry name" value="G_T MISMATCH-SPECIFIC THYMINE DNA GLYCOSYLASE"/>
    <property type="match status" value="1"/>
</dbReference>
<dbReference type="InterPro" id="IPR036895">
    <property type="entry name" value="Uracil-DNA_glycosylase-like_sf"/>
</dbReference>
<name>A0A4Q2KRM6_9MICO</name>
<dbReference type="OrthoDB" id="9799921at2"/>
<dbReference type="AlphaFoldDB" id="A0A4Q2KRM6"/>
<keyword evidence="7" id="KW-1185">Reference proteome</keyword>
<evidence type="ECO:0000313" key="7">
    <source>
        <dbReference type="Proteomes" id="UP000293865"/>
    </source>
</evidence>
<dbReference type="SMART" id="SM00987">
    <property type="entry name" value="UreE_C"/>
    <property type="match status" value="1"/>
</dbReference>
<dbReference type="GO" id="GO:0004844">
    <property type="term" value="F:uracil DNA N-glycosylase activity"/>
    <property type="evidence" value="ECO:0007669"/>
    <property type="project" value="TreeGrafter"/>
</dbReference>
<keyword evidence="2" id="KW-0378">Hydrolase</keyword>
<dbReference type="EMBL" id="SDPN01000056">
    <property type="protein sequence ID" value="RXZ67247.1"/>
    <property type="molecule type" value="Genomic_DNA"/>
</dbReference>
<gene>
    <name evidence="6" type="ORF">ESP51_18640</name>
</gene>
<feature type="domain" description="Uracil-DNA glycosylase-like" evidence="5">
    <location>
        <begin position="16"/>
        <end position="174"/>
    </location>
</feature>
<reference evidence="6 7" key="1">
    <citation type="submission" date="2019-01" db="EMBL/GenBank/DDBJ databases">
        <title>Agromyces.</title>
        <authorList>
            <person name="Li J."/>
        </authorList>
    </citation>
    <scope>NUCLEOTIDE SEQUENCE [LARGE SCALE GENOMIC DNA]</scope>
    <source>
        <strain evidence="6 7">DSM 15934</strain>
    </source>
</reference>
<dbReference type="CDD" id="cd10028">
    <property type="entry name" value="UDG-F2_TDG_MUG"/>
    <property type="match status" value="1"/>
</dbReference>
<dbReference type="InterPro" id="IPR015637">
    <property type="entry name" value="MUG/TDG"/>
</dbReference>
<dbReference type="InterPro" id="IPR005122">
    <property type="entry name" value="Uracil-DNA_glycosylase-like"/>
</dbReference>
<dbReference type="PANTHER" id="PTHR12159">
    <property type="entry name" value="G/T AND G/U MISMATCH-SPECIFIC DNA GLYCOSYLASE"/>
    <property type="match status" value="1"/>
</dbReference>
<evidence type="ECO:0000313" key="6">
    <source>
        <dbReference type="EMBL" id="RXZ67247.1"/>
    </source>
</evidence>
<protein>
    <submittedName>
        <fullName evidence="6">Mismatch-specific DNA-glycosylase</fullName>
    </submittedName>
</protein>
<dbReference type="SMART" id="SM00986">
    <property type="entry name" value="UDG"/>
    <property type="match status" value="1"/>
</dbReference>
<dbReference type="GO" id="GO:0006285">
    <property type="term" value="P:base-excision repair, AP site formation"/>
    <property type="evidence" value="ECO:0007669"/>
    <property type="project" value="InterPro"/>
</dbReference>
<evidence type="ECO:0000256" key="3">
    <source>
        <dbReference type="ARBA" id="ARBA00023204"/>
    </source>
</evidence>
<evidence type="ECO:0000259" key="5">
    <source>
        <dbReference type="SMART" id="SM00986"/>
    </source>
</evidence>
<sequence length="207" mass="22099">MGFSRADLESFRGANVDDLMPEHPRLVFVGINPGLWTAATGTHFAHPGNRFYPALAGAGIIPRVPGFSAGLTEEERRMFLDAGIGISNLVHRATARADELDRAELRDGAARLADDVARWHPRVVAVVGLTAYRTGFDRPKARAGLQDERIGGALLWVVPNPSGLNAHATVADLARAYAEPARAAGIPLHPQSTDATPTQSSAERAKP</sequence>
<keyword evidence="3" id="KW-0234">DNA repair</keyword>
<evidence type="ECO:0000256" key="2">
    <source>
        <dbReference type="ARBA" id="ARBA00022801"/>
    </source>
</evidence>
<dbReference type="Pfam" id="PF03167">
    <property type="entry name" value="UDG"/>
    <property type="match status" value="1"/>
</dbReference>
<feature type="compositionally biased region" description="Polar residues" evidence="4">
    <location>
        <begin position="190"/>
        <end position="207"/>
    </location>
</feature>
<feature type="region of interest" description="Disordered" evidence="4">
    <location>
        <begin position="184"/>
        <end position="207"/>
    </location>
</feature>
<evidence type="ECO:0000256" key="4">
    <source>
        <dbReference type="SAM" id="MobiDB-lite"/>
    </source>
</evidence>
<dbReference type="GO" id="GO:0008263">
    <property type="term" value="F:pyrimidine-specific mismatch base pair DNA N-glycosylase activity"/>
    <property type="evidence" value="ECO:0007669"/>
    <property type="project" value="TreeGrafter"/>
</dbReference>
<dbReference type="Proteomes" id="UP000293865">
    <property type="component" value="Unassembled WGS sequence"/>
</dbReference>
<organism evidence="6 7">
    <name type="scientific">Agromyces albus</name>
    <dbReference type="NCBI Taxonomy" id="205332"/>
    <lineage>
        <taxon>Bacteria</taxon>
        <taxon>Bacillati</taxon>
        <taxon>Actinomycetota</taxon>
        <taxon>Actinomycetes</taxon>
        <taxon>Micrococcales</taxon>
        <taxon>Microbacteriaceae</taxon>
        <taxon>Agromyces</taxon>
    </lineage>
</organism>